<evidence type="ECO:0000256" key="3">
    <source>
        <dbReference type="ARBA" id="ARBA00010281"/>
    </source>
</evidence>
<comment type="function">
    <text evidence="2 7">Synthesizes alpha-1,4-glucan chains using ADP-glucose.</text>
</comment>
<dbReference type="PANTHER" id="PTHR45825">
    <property type="entry name" value="GRANULE-BOUND STARCH SYNTHASE 1, CHLOROPLASTIC/AMYLOPLASTIC"/>
    <property type="match status" value="1"/>
</dbReference>
<dbReference type="EC" id="2.4.1.21" evidence="7"/>
<feature type="binding site" evidence="7">
    <location>
        <position position="15"/>
    </location>
    <ligand>
        <name>ADP-alpha-D-glucose</name>
        <dbReference type="ChEBI" id="CHEBI:57498"/>
    </ligand>
</feature>
<evidence type="ECO:0000256" key="5">
    <source>
        <dbReference type="ARBA" id="ARBA00022679"/>
    </source>
</evidence>
<evidence type="ECO:0000256" key="7">
    <source>
        <dbReference type="HAMAP-Rule" id="MF_00484"/>
    </source>
</evidence>
<evidence type="ECO:0000313" key="10">
    <source>
        <dbReference type="EMBL" id="HEN27099.1"/>
    </source>
</evidence>
<evidence type="ECO:0000259" key="9">
    <source>
        <dbReference type="Pfam" id="PF08323"/>
    </source>
</evidence>
<dbReference type="GO" id="GO:0005978">
    <property type="term" value="P:glycogen biosynthetic process"/>
    <property type="evidence" value="ECO:0007669"/>
    <property type="project" value="UniProtKB-UniRule"/>
</dbReference>
<evidence type="ECO:0000256" key="6">
    <source>
        <dbReference type="ARBA" id="ARBA00023056"/>
    </source>
</evidence>
<dbReference type="NCBIfam" id="NF001899">
    <property type="entry name" value="PRK00654.1-2"/>
    <property type="match status" value="1"/>
</dbReference>
<dbReference type="Pfam" id="PF00534">
    <property type="entry name" value="Glycos_transf_1"/>
    <property type="match status" value="1"/>
</dbReference>
<dbReference type="PANTHER" id="PTHR45825:SF11">
    <property type="entry name" value="ALPHA AMYLASE DOMAIN-CONTAINING PROTEIN"/>
    <property type="match status" value="1"/>
</dbReference>
<evidence type="ECO:0000256" key="2">
    <source>
        <dbReference type="ARBA" id="ARBA00002764"/>
    </source>
</evidence>
<comment type="catalytic activity">
    <reaction evidence="1 7">
        <text>[(1-&gt;4)-alpha-D-glucosyl](n) + ADP-alpha-D-glucose = [(1-&gt;4)-alpha-D-glucosyl](n+1) + ADP + H(+)</text>
        <dbReference type="Rhea" id="RHEA:18189"/>
        <dbReference type="Rhea" id="RHEA-COMP:9584"/>
        <dbReference type="Rhea" id="RHEA-COMP:9587"/>
        <dbReference type="ChEBI" id="CHEBI:15378"/>
        <dbReference type="ChEBI" id="CHEBI:15444"/>
        <dbReference type="ChEBI" id="CHEBI:57498"/>
        <dbReference type="ChEBI" id="CHEBI:456216"/>
        <dbReference type="EC" id="2.4.1.21"/>
    </reaction>
</comment>
<comment type="pathway">
    <text evidence="7">Glycan biosynthesis; glycogen biosynthesis.</text>
</comment>
<dbReference type="Pfam" id="PF08323">
    <property type="entry name" value="Glyco_transf_5"/>
    <property type="match status" value="1"/>
</dbReference>
<feature type="domain" description="Starch synthase catalytic" evidence="9">
    <location>
        <begin position="2"/>
        <end position="238"/>
    </location>
</feature>
<evidence type="ECO:0000313" key="11">
    <source>
        <dbReference type="EMBL" id="HGL18207.1"/>
    </source>
</evidence>
<dbReference type="GO" id="GO:0004373">
    <property type="term" value="F:alpha-1,4-glucan glucosyltransferase (UDP-glucose donor) activity"/>
    <property type="evidence" value="ECO:0007669"/>
    <property type="project" value="InterPro"/>
</dbReference>
<keyword evidence="5 7" id="KW-0808">Transferase</keyword>
<dbReference type="SUPFAM" id="SSF53756">
    <property type="entry name" value="UDP-Glycosyltransferase/glycogen phosphorylase"/>
    <property type="match status" value="1"/>
</dbReference>
<dbReference type="EMBL" id="DSOL01000003">
    <property type="protein sequence ID" value="HEN27099.1"/>
    <property type="molecule type" value="Genomic_DNA"/>
</dbReference>
<dbReference type="GO" id="GO:0009011">
    <property type="term" value="F:alpha-1,4-glucan glucosyltransferase (ADP-glucose donor) activity"/>
    <property type="evidence" value="ECO:0007669"/>
    <property type="project" value="UniProtKB-UniRule"/>
</dbReference>
<feature type="domain" description="Glycosyl transferase family 1" evidence="8">
    <location>
        <begin position="289"/>
        <end position="436"/>
    </location>
</feature>
<name>A0A7C2PJE9_UNCW3</name>
<keyword evidence="4 7" id="KW-0328">Glycosyltransferase</keyword>
<comment type="caution">
    <text evidence="10">The sequence shown here is derived from an EMBL/GenBank/DDBJ whole genome shotgun (WGS) entry which is preliminary data.</text>
</comment>
<dbReference type="InterPro" id="IPR011835">
    <property type="entry name" value="GS/SS"/>
</dbReference>
<proteinExistence type="inferred from homology"/>
<dbReference type="InterPro" id="IPR013534">
    <property type="entry name" value="Starch_synth_cat_dom"/>
</dbReference>
<gene>
    <name evidence="7 10" type="primary">glgA</name>
    <name evidence="10" type="ORF">ENQ77_00175</name>
    <name evidence="11" type="ORF">ENU66_07770</name>
</gene>
<evidence type="ECO:0000256" key="1">
    <source>
        <dbReference type="ARBA" id="ARBA00001478"/>
    </source>
</evidence>
<evidence type="ECO:0000259" key="8">
    <source>
        <dbReference type="Pfam" id="PF00534"/>
    </source>
</evidence>
<comment type="similarity">
    <text evidence="3 7">Belongs to the glycosyltransferase 1 family. Bacterial/plant glycogen synthase subfamily.</text>
</comment>
<organism evidence="10">
    <name type="scientific">candidate division WOR-3 bacterium</name>
    <dbReference type="NCBI Taxonomy" id="2052148"/>
    <lineage>
        <taxon>Bacteria</taxon>
        <taxon>Bacteria division WOR-3</taxon>
    </lineage>
</organism>
<dbReference type="InterPro" id="IPR001296">
    <property type="entry name" value="Glyco_trans_1"/>
</dbReference>
<dbReference type="UniPathway" id="UPA00164"/>
<dbReference type="AlphaFoldDB" id="A0A7C2PJE9"/>
<dbReference type="EMBL" id="DTDJ01000047">
    <property type="protein sequence ID" value="HGL18207.1"/>
    <property type="molecule type" value="Genomic_DNA"/>
</dbReference>
<evidence type="ECO:0000256" key="4">
    <source>
        <dbReference type="ARBA" id="ARBA00022676"/>
    </source>
</evidence>
<sequence>MRVLFASSEIDPLAKTGGLADVASSLPKALKKAGIEIFLIMPYYKKFVSKSGANIAPTDYLITVNIDDEKISSRIYKTELHGVEVFLVENDELYDREQLYGTPEGDYPDNWKRFGYFAYAILELSKLLGNIDLIHINDWQTGLVPLLKLRKYPELKDTKTIITIHNLAYQGLFEKEILHKLSIGMEDFTIDGLEYYGKVNFLKAGIVYSDFITTVSPTYAEEIQTPEFGYGLEGILRKRRDYIQGILNGIDYEVWNPSTDKELYKNFSKEDILEGKEANKIKLLEETGLKEPEKPLFGIVSRLAEQKGFDLFPPIIEEIAKRDINLVVLGAGDKVYQEMFINIAKRYENIFVKIGFDPVLAKRIYASSNFFLMPSKYEPCGLGQLIAMRYGTIPVVRETGGLKDTVKDIDEGGYGIVFKEYKPFELLNAIDRAINFYRDKSAFNKAVNYVASLDFSWESSAKEYIKLYERVKHG</sequence>
<dbReference type="NCBIfam" id="TIGR02095">
    <property type="entry name" value="glgA"/>
    <property type="match status" value="1"/>
</dbReference>
<dbReference type="Gene3D" id="3.40.50.2000">
    <property type="entry name" value="Glycogen Phosphorylase B"/>
    <property type="match status" value="2"/>
</dbReference>
<reference evidence="10" key="1">
    <citation type="journal article" date="2020" name="mSystems">
        <title>Genome- and Community-Level Interaction Insights into Carbon Utilization and Element Cycling Functions of Hydrothermarchaeota in Hydrothermal Sediment.</title>
        <authorList>
            <person name="Zhou Z."/>
            <person name="Liu Y."/>
            <person name="Xu W."/>
            <person name="Pan J."/>
            <person name="Luo Z.H."/>
            <person name="Li M."/>
        </authorList>
    </citation>
    <scope>NUCLEOTIDE SEQUENCE [LARGE SCALE GENOMIC DNA]</scope>
    <source>
        <strain evidence="10">SpSt-34</strain>
        <strain evidence="11">SpSt-69</strain>
    </source>
</reference>
<dbReference type="CDD" id="cd03791">
    <property type="entry name" value="GT5_Glycogen_synthase_DULL1-like"/>
    <property type="match status" value="1"/>
</dbReference>
<protein>
    <recommendedName>
        <fullName evidence="7">Glycogen synthase</fullName>
        <ecNumber evidence="7">2.4.1.21</ecNumber>
    </recommendedName>
    <alternativeName>
        <fullName evidence="7">Starch [bacterial glycogen] synthase</fullName>
    </alternativeName>
</protein>
<keyword evidence="6 7" id="KW-0320">Glycogen biosynthesis</keyword>
<dbReference type="HAMAP" id="MF_00484">
    <property type="entry name" value="Glycogen_synth"/>
    <property type="match status" value="1"/>
</dbReference>
<accession>A0A7C2PJE9</accession>